<comment type="caution">
    <text evidence="1">The sequence shown here is derived from an EMBL/GenBank/DDBJ whole genome shotgun (WGS) entry which is preliminary data.</text>
</comment>
<dbReference type="Proteomes" id="UP000327157">
    <property type="component" value="Chromosome 3"/>
</dbReference>
<dbReference type="EMBL" id="SMOL01000402">
    <property type="protein sequence ID" value="KAB2615007.1"/>
    <property type="molecule type" value="Genomic_DNA"/>
</dbReference>
<sequence length="83" mass="8953">MHDLEPLAQHAACVVESCRAARPQAGAKGSKFENSEISSPSMASPPLQVGLQPILTHMLTFLMTCSSSLATIDRDSLESHRNF</sequence>
<reference evidence="2" key="2">
    <citation type="submission" date="2019-10" db="EMBL/GenBank/DDBJ databases">
        <title>A de novo genome assembly of a pear dwarfing rootstock.</title>
        <authorList>
            <person name="Wang F."/>
            <person name="Wang J."/>
            <person name="Li S."/>
            <person name="Zhang Y."/>
            <person name="Fang M."/>
            <person name="Ma L."/>
            <person name="Zhao Y."/>
            <person name="Jiang S."/>
        </authorList>
    </citation>
    <scope>NUCLEOTIDE SEQUENCE [LARGE SCALE GENOMIC DNA]</scope>
</reference>
<protein>
    <submittedName>
        <fullName evidence="1">Dihydrolipoyllysine-residue succinyltransferase component protein</fullName>
    </submittedName>
</protein>
<keyword evidence="1" id="KW-0808">Transferase</keyword>
<evidence type="ECO:0000313" key="1">
    <source>
        <dbReference type="EMBL" id="KAB2615007.1"/>
    </source>
</evidence>
<proteinExistence type="predicted"/>
<gene>
    <name evidence="1" type="ORF">D8674_021595</name>
</gene>
<reference evidence="1 2" key="1">
    <citation type="submission" date="2019-09" db="EMBL/GenBank/DDBJ databases">
        <authorList>
            <person name="Ou C."/>
        </authorList>
    </citation>
    <scope>NUCLEOTIDE SEQUENCE [LARGE SCALE GENOMIC DNA]</scope>
    <source>
        <strain evidence="1">S2</strain>
        <tissue evidence="1">Leaf</tissue>
    </source>
</reference>
<name>A0A5N5GIQ1_9ROSA</name>
<accession>A0A5N5GIQ1</accession>
<evidence type="ECO:0000313" key="2">
    <source>
        <dbReference type="Proteomes" id="UP000327157"/>
    </source>
</evidence>
<reference evidence="1 2" key="3">
    <citation type="submission" date="2019-11" db="EMBL/GenBank/DDBJ databases">
        <title>A de novo genome assembly of a pear dwarfing rootstock.</title>
        <authorList>
            <person name="Wang F."/>
            <person name="Wang J."/>
            <person name="Li S."/>
            <person name="Zhang Y."/>
            <person name="Fang M."/>
            <person name="Ma L."/>
            <person name="Zhao Y."/>
            <person name="Jiang S."/>
        </authorList>
    </citation>
    <scope>NUCLEOTIDE SEQUENCE [LARGE SCALE GENOMIC DNA]</scope>
    <source>
        <strain evidence="1">S2</strain>
        <tissue evidence="1">Leaf</tissue>
    </source>
</reference>
<dbReference type="GO" id="GO:0016740">
    <property type="term" value="F:transferase activity"/>
    <property type="evidence" value="ECO:0007669"/>
    <property type="project" value="UniProtKB-KW"/>
</dbReference>
<keyword evidence="2" id="KW-1185">Reference proteome</keyword>
<dbReference type="AlphaFoldDB" id="A0A5N5GIQ1"/>
<organism evidence="1 2">
    <name type="scientific">Pyrus ussuriensis x Pyrus communis</name>
    <dbReference type="NCBI Taxonomy" id="2448454"/>
    <lineage>
        <taxon>Eukaryota</taxon>
        <taxon>Viridiplantae</taxon>
        <taxon>Streptophyta</taxon>
        <taxon>Embryophyta</taxon>
        <taxon>Tracheophyta</taxon>
        <taxon>Spermatophyta</taxon>
        <taxon>Magnoliopsida</taxon>
        <taxon>eudicotyledons</taxon>
        <taxon>Gunneridae</taxon>
        <taxon>Pentapetalae</taxon>
        <taxon>rosids</taxon>
        <taxon>fabids</taxon>
        <taxon>Rosales</taxon>
        <taxon>Rosaceae</taxon>
        <taxon>Amygdaloideae</taxon>
        <taxon>Maleae</taxon>
        <taxon>Pyrus</taxon>
    </lineage>
</organism>